<reference evidence="2" key="2">
    <citation type="submission" date="2025-09" db="UniProtKB">
        <authorList>
            <consortium name="Ensembl"/>
        </authorList>
    </citation>
    <scope>IDENTIFICATION</scope>
</reference>
<protein>
    <submittedName>
        <fullName evidence="2">Uncharacterized protein</fullName>
    </submittedName>
</protein>
<dbReference type="AlphaFoldDB" id="A0A8C4UGZ7"/>
<keyword evidence="3" id="KW-1185">Reference proteome</keyword>
<evidence type="ECO:0000313" key="3">
    <source>
        <dbReference type="Proteomes" id="UP000694562"/>
    </source>
</evidence>
<name>A0A8C4UGZ7_FALTI</name>
<organism evidence="2 3">
    <name type="scientific">Falco tinnunculus</name>
    <name type="common">Common kestrel</name>
    <dbReference type="NCBI Taxonomy" id="100819"/>
    <lineage>
        <taxon>Eukaryota</taxon>
        <taxon>Metazoa</taxon>
        <taxon>Chordata</taxon>
        <taxon>Craniata</taxon>
        <taxon>Vertebrata</taxon>
        <taxon>Euteleostomi</taxon>
        <taxon>Archelosauria</taxon>
        <taxon>Archosauria</taxon>
        <taxon>Dinosauria</taxon>
        <taxon>Saurischia</taxon>
        <taxon>Theropoda</taxon>
        <taxon>Coelurosauria</taxon>
        <taxon>Aves</taxon>
        <taxon>Neognathae</taxon>
        <taxon>Neoaves</taxon>
        <taxon>Telluraves</taxon>
        <taxon>Australaves</taxon>
        <taxon>Falconiformes</taxon>
        <taxon>Falconidae</taxon>
        <taxon>Falco</taxon>
    </lineage>
</organism>
<feature type="region of interest" description="Disordered" evidence="1">
    <location>
        <begin position="73"/>
        <end position="114"/>
    </location>
</feature>
<dbReference type="OrthoDB" id="9397356at2759"/>
<dbReference type="Ensembl" id="ENSFTIT00000012018.1">
    <property type="protein sequence ID" value="ENSFTIP00000011522.1"/>
    <property type="gene ID" value="ENSFTIG00000007711.1"/>
</dbReference>
<accession>A0A8C4UGZ7</accession>
<dbReference type="Proteomes" id="UP000694562">
    <property type="component" value="Unplaced"/>
</dbReference>
<evidence type="ECO:0000313" key="2">
    <source>
        <dbReference type="Ensembl" id="ENSFTIP00000011522.1"/>
    </source>
</evidence>
<proteinExistence type="predicted"/>
<evidence type="ECO:0000256" key="1">
    <source>
        <dbReference type="SAM" id="MobiDB-lite"/>
    </source>
</evidence>
<sequence length="169" mass="17900">MGHHTDHLLPGGLAGGGEVLSKVGTHPEVLGVHVQLVTVEFAQLSKTFLNVVQVLHSFPKGGEHFLAMGTDHGVAKDGSRAGEVPEGSKEPLGPGVDNQQPGERQRDTRRHVNAPKCNCHGLSIQGAAEQMPGRWTYLARASAPHSATLTLAQRPVMSCFSSAVQCTMV</sequence>
<reference evidence="2" key="1">
    <citation type="submission" date="2025-08" db="UniProtKB">
        <authorList>
            <consortium name="Ensembl"/>
        </authorList>
    </citation>
    <scope>IDENTIFICATION</scope>
</reference>
<dbReference type="OMA" id="CNCHGLS"/>